<feature type="compositionally biased region" description="Low complexity" evidence="7">
    <location>
        <begin position="11"/>
        <end position="20"/>
    </location>
</feature>
<evidence type="ECO:0000256" key="3">
    <source>
        <dbReference type="ARBA" id="ARBA00022692"/>
    </source>
</evidence>
<feature type="transmembrane region" description="Helical" evidence="8">
    <location>
        <begin position="375"/>
        <end position="396"/>
    </location>
</feature>
<evidence type="ECO:0000256" key="8">
    <source>
        <dbReference type="SAM" id="Phobius"/>
    </source>
</evidence>
<feature type="transmembrane region" description="Helical" evidence="8">
    <location>
        <begin position="350"/>
        <end position="369"/>
    </location>
</feature>
<accession>A0ABP0B2D3</accession>
<reference evidence="9 10" key="1">
    <citation type="submission" date="2024-01" db="EMBL/GenBank/DDBJ databases">
        <authorList>
            <person name="Allen C."/>
            <person name="Tagirdzhanova G."/>
        </authorList>
    </citation>
    <scope>NUCLEOTIDE SEQUENCE [LARGE SCALE GENOMIC DNA]</scope>
</reference>
<dbReference type="InterPro" id="IPR000109">
    <property type="entry name" value="POT_fam"/>
</dbReference>
<protein>
    <submittedName>
        <fullName evidence="9">Uncharacterized protein</fullName>
    </submittedName>
</protein>
<feature type="transmembrane region" description="Helical" evidence="8">
    <location>
        <begin position="256"/>
        <end position="275"/>
    </location>
</feature>
<keyword evidence="10" id="KW-1185">Reference proteome</keyword>
<feature type="transmembrane region" description="Helical" evidence="8">
    <location>
        <begin position="287"/>
        <end position="305"/>
    </location>
</feature>
<evidence type="ECO:0000256" key="6">
    <source>
        <dbReference type="RuleBase" id="RU003755"/>
    </source>
</evidence>
<dbReference type="PROSITE" id="PS01023">
    <property type="entry name" value="PTR2_2"/>
    <property type="match status" value="1"/>
</dbReference>
<feature type="compositionally biased region" description="Polar residues" evidence="7">
    <location>
        <begin position="1"/>
        <end position="10"/>
    </location>
</feature>
<dbReference type="Pfam" id="PF00854">
    <property type="entry name" value="PTR2"/>
    <property type="match status" value="1"/>
</dbReference>
<keyword evidence="5 8" id="KW-0472">Membrane</keyword>
<dbReference type="Gene3D" id="1.20.1250.20">
    <property type="entry name" value="MFS general substrate transporter like domains"/>
    <property type="match status" value="1"/>
</dbReference>
<keyword evidence="4 8" id="KW-1133">Transmembrane helix</keyword>
<feature type="transmembrane region" description="Helical" evidence="8">
    <location>
        <begin position="512"/>
        <end position="531"/>
    </location>
</feature>
<dbReference type="EMBL" id="CAWUHD010000012">
    <property type="protein sequence ID" value="CAK7213675.1"/>
    <property type="molecule type" value="Genomic_DNA"/>
</dbReference>
<evidence type="ECO:0000256" key="1">
    <source>
        <dbReference type="ARBA" id="ARBA00004141"/>
    </source>
</evidence>
<feature type="transmembrane region" description="Helical" evidence="8">
    <location>
        <begin position="634"/>
        <end position="655"/>
    </location>
</feature>
<dbReference type="Proteomes" id="UP001642482">
    <property type="component" value="Unassembled WGS sequence"/>
</dbReference>
<evidence type="ECO:0000256" key="7">
    <source>
        <dbReference type="SAM" id="MobiDB-lite"/>
    </source>
</evidence>
<dbReference type="PANTHER" id="PTHR11654">
    <property type="entry name" value="OLIGOPEPTIDE TRANSPORTER-RELATED"/>
    <property type="match status" value="1"/>
</dbReference>
<evidence type="ECO:0000256" key="4">
    <source>
        <dbReference type="ARBA" id="ARBA00022989"/>
    </source>
</evidence>
<dbReference type="SUPFAM" id="SSF103473">
    <property type="entry name" value="MFS general substrate transporter"/>
    <property type="match status" value="1"/>
</dbReference>
<feature type="transmembrane region" description="Helical" evidence="8">
    <location>
        <begin position="661"/>
        <end position="683"/>
    </location>
</feature>
<evidence type="ECO:0000256" key="5">
    <source>
        <dbReference type="ARBA" id="ARBA00023136"/>
    </source>
</evidence>
<proteinExistence type="inferred from homology"/>
<feature type="transmembrane region" description="Helical" evidence="8">
    <location>
        <begin position="551"/>
        <end position="571"/>
    </location>
</feature>
<feature type="transmembrane region" description="Helical" evidence="8">
    <location>
        <begin position="475"/>
        <end position="492"/>
    </location>
</feature>
<comment type="caution">
    <text evidence="9">The sequence shown here is derived from an EMBL/GenBank/DDBJ whole genome shotgun (WGS) entry which is preliminary data.</text>
</comment>
<comment type="similarity">
    <text evidence="2 6">Belongs to the major facilitator superfamily. Proton-dependent oligopeptide transporter (POT/PTR) (TC 2.A.17) family.</text>
</comment>
<feature type="transmembrane region" description="Helical" evidence="8">
    <location>
        <begin position="601"/>
        <end position="622"/>
    </location>
</feature>
<gene>
    <name evidence="9" type="ORF">SEUCBS140593_001925</name>
</gene>
<sequence>MASESVKSAHSSPTGSPSSDGDSDGLIAPPPSLATISVSTPIPMPSSPKPSHTSPVPLPVSFPVLSPVSLTASPRASPRASPVLLPASSASEPAAQPSVELPVEPKDAVLRPVVVVQEVGGLVEVPLENAVAVVAAPVAVPLIADNEAGREPTEEELKSLRRVSGKAPFSIYTIAAVEFCERFSYYGVMIVVTNFIQWPMPAGSKAGEAPHGQPGAMGFGQRTATAITTFNVFWQYVTPMMGAYIADSYLGRYRTIAIALFVDIFGHMILLIAGLPPLLKKEPASGSLAALVLGMLVIGAGTGGFKPNINPLIVEQAVSHEQRMEVKKDPKTGEFVIVDPAITASRIYHYFYMMINVGALCGQTGMVYTEKYIGFWLAFLLPTIFLSICPLIVWWGRKRYVRIPPQGSVLSKALHLFVRANRGRWSWNPRRTVRQLNDGTFWEQVKPSQISPADRPSWMTFDDAWVDEVARGFKACSVFLWMPFFWLCYNQITSNLISQAAVMRLGGVPNDALLSVEPVSLVILIILLNELGYPLMRRLHIRFTPIKKITAGYLIGSLAMAYTAVVQHFIYKKSECGRFASGNLPNGERCPNVDITVWYQVGSYSLLALGEIFVSTTCLEYAQSKAPKAMRSMVQAISLSMNAFSTALGFAFVALSQDPHLVWNYGVIAVLAALAGIGFYLTFRDLDEDEDRLNMLPNGALAGGKAEEQKKAEEKVNEAA</sequence>
<comment type="subcellular location">
    <subcellularLocation>
        <location evidence="1 6">Membrane</location>
        <topology evidence="1 6">Multi-pass membrane protein</topology>
    </subcellularLocation>
</comment>
<evidence type="ECO:0000313" key="10">
    <source>
        <dbReference type="Proteomes" id="UP001642482"/>
    </source>
</evidence>
<dbReference type="InterPro" id="IPR036259">
    <property type="entry name" value="MFS_trans_sf"/>
</dbReference>
<keyword evidence="6" id="KW-0813">Transport</keyword>
<name>A0ABP0B2D3_9PEZI</name>
<organism evidence="9 10">
    <name type="scientific">Sporothrix eucalyptigena</name>
    <dbReference type="NCBI Taxonomy" id="1812306"/>
    <lineage>
        <taxon>Eukaryota</taxon>
        <taxon>Fungi</taxon>
        <taxon>Dikarya</taxon>
        <taxon>Ascomycota</taxon>
        <taxon>Pezizomycotina</taxon>
        <taxon>Sordariomycetes</taxon>
        <taxon>Sordariomycetidae</taxon>
        <taxon>Ophiostomatales</taxon>
        <taxon>Ophiostomataceae</taxon>
        <taxon>Sporothrix</taxon>
    </lineage>
</organism>
<evidence type="ECO:0000256" key="2">
    <source>
        <dbReference type="ARBA" id="ARBA00005982"/>
    </source>
</evidence>
<evidence type="ECO:0000313" key="9">
    <source>
        <dbReference type="EMBL" id="CAK7213675.1"/>
    </source>
</evidence>
<feature type="region of interest" description="Disordered" evidence="7">
    <location>
        <begin position="1"/>
        <end position="60"/>
    </location>
</feature>
<keyword evidence="3 6" id="KW-0812">Transmembrane</keyword>
<dbReference type="InterPro" id="IPR018456">
    <property type="entry name" value="PTR2_symporter_CS"/>
</dbReference>